<evidence type="ECO:0000313" key="3">
    <source>
        <dbReference type="Proteomes" id="UP000230105"/>
    </source>
</evidence>
<dbReference type="NCBIfam" id="TIGR02532">
    <property type="entry name" value="IV_pilin_GFxxxE"/>
    <property type="match status" value="1"/>
</dbReference>
<evidence type="ECO:0000313" key="2">
    <source>
        <dbReference type="EMBL" id="PIZ10933.1"/>
    </source>
</evidence>
<organism evidence="2 3">
    <name type="scientific">Candidatus Falkowbacteria bacterium CG_4_10_14_0_8_um_filter_41_36</name>
    <dbReference type="NCBI Taxonomy" id="1974556"/>
    <lineage>
        <taxon>Bacteria</taxon>
        <taxon>Candidatus Falkowiibacteriota</taxon>
    </lineage>
</organism>
<keyword evidence="1" id="KW-1133">Transmembrane helix</keyword>
<dbReference type="Pfam" id="PF07963">
    <property type="entry name" value="N_methyl"/>
    <property type="match status" value="1"/>
</dbReference>
<gene>
    <name evidence="2" type="ORF">COY54_00975</name>
</gene>
<dbReference type="EMBL" id="PFMP01000022">
    <property type="protein sequence ID" value="PIZ10933.1"/>
    <property type="molecule type" value="Genomic_DNA"/>
</dbReference>
<accession>A0A2M7RY52</accession>
<keyword evidence="1" id="KW-0472">Membrane</keyword>
<evidence type="ECO:0008006" key="4">
    <source>
        <dbReference type="Google" id="ProtNLM"/>
    </source>
</evidence>
<keyword evidence="1" id="KW-0812">Transmembrane</keyword>
<reference evidence="3" key="1">
    <citation type="submission" date="2017-09" db="EMBL/GenBank/DDBJ databases">
        <title>Depth-based differentiation of microbial function through sediment-hosted aquifers and enrichment of novel symbionts in the deep terrestrial subsurface.</title>
        <authorList>
            <person name="Probst A.J."/>
            <person name="Ladd B."/>
            <person name="Jarett J.K."/>
            <person name="Geller-Mcgrath D.E."/>
            <person name="Sieber C.M.K."/>
            <person name="Emerson J.B."/>
            <person name="Anantharaman K."/>
            <person name="Thomas B.C."/>
            <person name="Malmstrom R."/>
            <person name="Stieglmeier M."/>
            <person name="Klingl A."/>
            <person name="Woyke T."/>
            <person name="Ryan C.M."/>
            <person name="Banfield J.F."/>
        </authorList>
    </citation>
    <scope>NUCLEOTIDE SEQUENCE [LARGE SCALE GENOMIC DNA]</scope>
</reference>
<dbReference type="AlphaFoldDB" id="A0A2M7RY52"/>
<dbReference type="InterPro" id="IPR012902">
    <property type="entry name" value="N_methyl_site"/>
</dbReference>
<feature type="transmembrane region" description="Helical" evidence="1">
    <location>
        <begin position="12"/>
        <end position="34"/>
    </location>
</feature>
<dbReference type="InterPro" id="IPR045584">
    <property type="entry name" value="Pilin-like"/>
</dbReference>
<dbReference type="PROSITE" id="PS00409">
    <property type="entry name" value="PROKAR_NTER_METHYL"/>
    <property type="match status" value="1"/>
</dbReference>
<sequence>MKTGLKKAGFTLIELIVSVSIMAIIVGIFLANYYGSEPQSQLINATSALMRDLRLAQTRGAAGVNYGHDPSPGWGINMASGTSAYWLFADINGDHVYNTSTESSTVKGSREIILPAGVTVSNIDSGDPMNITFYQDRDVLKTYLTDGSIVSTSTAGITLTEANTGAVKHVYVNPYGLIYSDL</sequence>
<dbReference type="Gene3D" id="3.30.700.10">
    <property type="entry name" value="Glycoprotein, Type 4 Pilin"/>
    <property type="match status" value="1"/>
</dbReference>
<dbReference type="Proteomes" id="UP000230105">
    <property type="component" value="Unassembled WGS sequence"/>
</dbReference>
<name>A0A2M7RY52_9BACT</name>
<protein>
    <recommendedName>
        <fullName evidence="4">General secretion pathway GspH domain-containing protein</fullName>
    </recommendedName>
</protein>
<evidence type="ECO:0000256" key="1">
    <source>
        <dbReference type="SAM" id="Phobius"/>
    </source>
</evidence>
<dbReference type="SUPFAM" id="SSF54523">
    <property type="entry name" value="Pili subunits"/>
    <property type="match status" value="1"/>
</dbReference>
<comment type="caution">
    <text evidence="2">The sequence shown here is derived from an EMBL/GenBank/DDBJ whole genome shotgun (WGS) entry which is preliminary data.</text>
</comment>
<proteinExistence type="predicted"/>